<evidence type="ECO:0000313" key="2">
    <source>
        <dbReference type="Proteomes" id="UP000013243"/>
    </source>
</evidence>
<evidence type="ECO:0000313" key="1">
    <source>
        <dbReference type="EMBL" id="ANP42563.1"/>
    </source>
</evidence>
<protein>
    <submittedName>
        <fullName evidence="1">Uncharacterized protein</fullName>
    </submittedName>
</protein>
<name>A0A1B1A7N0_9RHOB</name>
<accession>A0A1B1A7N0</accession>
<organism evidence="1 2">
    <name type="scientific">Tritonibacter mobilis F1926</name>
    <dbReference type="NCBI Taxonomy" id="1265309"/>
    <lineage>
        <taxon>Bacteria</taxon>
        <taxon>Pseudomonadati</taxon>
        <taxon>Pseudomonadota</taxon>
        <taxon>Alphaproteobacteria</taxon>
        <taxon>Rhodobacterales</taxon>
        <taxon>Paracoccaceae</taxon>
        <taxon>Tritonibacter</taxon>
    </lineage>
</organism>
<dbReference type="Proteomes" id="UP000013243">
    <property type="component" value="Plasmid unnamed1"/>
</dbReference>
<sequence length="84" mass="9275">MPSRPPVIKTFSHKVNTKGFAKLSVITEADAESMRAAYGRCSELLHHASDATNPSIPTPDQIEVELKVLAEWLEDISQRQKAVS</sequence>
<proteinExistence type="predicted"/>
<dbReference type="KEGG" id="rmb:K529_017480"/>
<dbReference type="EMBL" id="CP015231">
    <property type="protein sequence ID" value="ANP42563.1"/>
    <property type="molecule type" value="Genomic_DNA"/>
</dbReference>
<dbReference type="AlphaFoldDB" id="A0A1B1A7N0"/>
<geneLocation type="plasmid" evidence="1 2">
    <name>unnamed1</name>
</geneLocation>
<keyword evidence="1" id="KW-0614">Plasmid</keyword>
<reference evidence="1 2" key="1">
    <citation type="journal article" date="2016" name="ISME J.">
        <title>Global occurrence and heterogeneity of the Roseobacter-clade species Ruegeria mobilis.</title>
        <authorList>
            <person name="Sonnenschein E."/>
            <person name="Gram L."/>
        </authorList>
    </citation>
    <scope>NUCLEOTIDE SEQUENCE [LARGE SCALE GENOMIC DNA]</scope>
    <source>
        <strain evidence="1 2">F1926</strain>
        <plasmid evidence="1 2">unnamed1</plasmid>
    </source>
</reference>
<gene>
    <name evidence="1" type="ORF">K529_017480</name>
</gene>